<evidence type="ECO:0000256" key="4">
    <source>
        <dbReference type="ARBA" id="ARBA00023136"/>
    </source>
</evidence>
<evidence type="ECO:0000313" key="8">
    <source>
        <dbReference type="Proteomes" id="UP000070544"/>
    </source>
</evidence>
<name>A0A139A3E7_GONPJ</name>
<dbReference type="Gene3D" id="1.20.120.350">
    <property type="entry name" value="Voltage-gated potassium channels. Chain C"/>
    <property type="match status" value="4"/>
</dbReference>
<dbReference type="OMA" id="EGGRKHH"/>
<dbReference type="InterPro" id="IPR005821">
    <property type="entry name" value="Ion_trans_dom"/>
</dbReference>
<reference evidence="7 8" key="1">
    <citation type="journal article" date="2015" name="Genome Biol. Evol.">
        <title>Phylogenomic analyses indicate that early fungi evolved digesting cell walls of algal ancestors of land plants.</title>
        <authorList>
            <person name="Chang Y."/>
            <person name="Wang S."/>
            <person name="Sekimoto S."/>
            <person name="Aerts A.L."/>
            <person name="Choi C."/>
            <person name="Clum A."/>
            <person name="LaButti K.M."/>
            <person name="Lindquist E.A."/>
            <person name="Yee Ngan C."/>
            <person name="Ohm R.A."/>
            <person name="Salamov A.A."/>
            <person name="Grigoriev I.V."/>
            <person name="Spatafora J.W."/>
            <person name="Berbee M.L."/>
        </authorList>
    </citation>
    <scope>NUCLEOTIDE SEQUENCE [LARGE SCALE GENOMIC DNA]</scope>
    <source>
        <strain evidence="7 8">JEL478</strain>
    </source>
</reference>
<dbReference type="STRING" id="1344416.A0A139A3E7"/>
<protein>
    <recommendedName>
        <fullName evidence="6">Ion transport domain-containing protein</fullName>
    </recommendedName>
</protein>
<keyword evidence="8" id="KW-1185">Reference proteome</keyword>
<feature type="domain" description="Ion transport" evidence="6">
    <location>
        <begin position="428"/>
        <end position="613"/>
    </location>
</feature>
<keyword evidence="4" id="KW-0472">Membrane</keyword>
<dbReference type="PANTHER" id="PTHR10037">
    <property type="entry name" value="VOLTAGE-GATED CATION CHANNEL CALCIUM AND SODIUM"/>
    <property type="match status" value="1"/>
</dbReference>
<dbReference type="InterPro" id="IPR043203">
    <property type="entry name" value="VGCC_Ca_Na"/>
</dbReference>
<organism evidence="7 8">
    <name type="scientific">Gonapodya prolifera (strain JEL478)</name>
    <name type="common">Monoblepharis prolifera</name>
    <dbReference type="NCBI Taxonomy" id="1344416"/>
    <lineage>
        <taxon>Eukaryota</taxon>
        <taxon>Fungi</taxon>
        <taxon>Fungi incertae sedis</taxon>
        <taxon>Chytridiomycota</taxon>
        <taxon>Chytridiomycota incertae sedis</taxon>
        <taxon>Monoblepharidomycetes</taxon>
        <taxon>Monoblepharidales</taxon>
        <taxon>Gonapodyaceae</taxon>
        <taxon>Gonapodya</taxon>
    </lineage>
</organism>
<evidence type="ECO:0000256" key="3">
    <source>
        <dbReference type="ARBA" id="ARBA00022989"/>
    </source>
</evidence>
<dbReference type="Pfam" id="PF00520">
    <property type="entry name" value="Ion_trans"/>
    <property type="match status" value="4"/>
</dbReference>
<feature type="region of interest" description="Disordered" evidence="5">
    <location>
        <begin position="1"/>
        <end position="25"/>
    </location>
</feature>
<feature type="compositionally biased region" description="Basic and acidic residues" evidence="5">
    <location>
        <begin position="1454"/>
        <end position="1463"/>
    </location>
</feature>
<feature type="domain" description="Ion transport" evidence="6">
    <location>
        <begin position="1045"/>
        <end position="1290"/>
    </location>
</feature>
<evidence type="ECO:0000313" key="7">
    <source>
        <dbReference type="EMBL" id="KXS11005.1"/>
    </source>
</evidence>
<accession>A0A139A3E7</accession>
<comment type="subcellular location">
    <subcellularLocation>
        <location evidence="1">Membrane</location>
        <topology evidence="1">Multi-pass membrane protein</topology>
    </subcellularLocation>
</comment>
<feature type="domain" description="Ion transport" evidence="6">
    <location>
        <begin position="710"/>
        <end position="989"/>
    </location>
</feature>
<keyword evidence="3" id="KW-1133">Transmembrane helix</keyword>
<gene>
    <name evidence="7" type="ORF">M427DRAFT_47550</name>
</gene>
<dbReference type="GO" id="GO:0005248">
    <property type="term" value="F:voltage-gated sodium channel activity"/>
    <property type="evidence" value="ECO:0007669"/>
    <property type="project" value="TreeGrafter"/>
</dbReference>
<proteinExistence type="predicted"/>
<sequence>MAPLLVVDHSDNSSSPVNADPAMAHPSARTAVEEPSITLVGVESQLAAIAGSSKEGGDGALKSGFNKRRRQLREFLGSRAYSTFSMGVIVLNAAVLGTYTRTPQTTGSLYSSWLGVLSAMDIAFSCYFILDFILMLVAKGFRVYQTWLGYFETLVVAVSVMNLIPGTSSLTGIRTLLLIRYVELIPRLEHTPVILSSLRAAAPLLRDVCLLAAYFLFAFGIIGVNIWSGQFHRRCVDSTNTAIVVLLDQTCSNDPMWGFQCPTGSVCVDNGFNNPYHGTVSFDNILYAILTIFQTITMEGWSVNMFLAMDATTPMAFLYFIVVLLVGLQVIVQPVIAIVSMTLREKAEEWDQKHLEGNIFTPDAAIDADETVNTSTAGILESLRAAHTERILRSDLLSRIQGHWYRVRYLIYHVVTHKFAERAALVVTFLSALVLALEYKILGLGLRNYLKSKWNVLDGTFTILGLVDIFYVSGEYGFTSLRVLRAFRIVRISKFSPQLSRLARVFVRCMPLVLPLLAIWLALMYTFSIVGMQLFSNEFDFDDGKPRFHFDSLPWALFSVVNLFTTENWNNIEVSVARSRGIIFTIFPLAVVVLGAYIVSQLLLGIIIASFQAELMAEREKRARKAGQTSSTEALFGDIVQVAESIQRPLKKYFRPPGSSLLAEELSETGTIASTQSLGVSSLPDSLREAIFTWKTSRMRLKLRDIVRSQLWERFFMLIVLASCVVLALDVPKLEPNSSLGRGILIADFCFAVLFVLELFAIGLADGLFFGSRAHLRDPINWIDVAVIAISVACLTPAGRSLRALRVLRLVRVIRLIKMHEELRVVTLAVMKTIPALYTAIIPYGLFLFMFSVLGLSIFLGEGWQCNDPSVTNRAACTGPWINPSSGNLELRRWSPYRLTYDGFFQSLLSVTVISMQEGWPDDANRYMDAAGRDNQPVRDNAPANILFWIVTVRVGILAQLRSLGTEILGNWLFLAVISGLVFDNLRQNAEKLRGIQFLSEEKKRVISSINLLLFHRLARAPARPTSLFKKRVQAFVLKSTLLSQVTLVVVLLDAFRMILAFYGEPNWLSRLRAILEIIFVSYYIFEILIKLYAVGLSSFLSDNWNIVNIAIVIFAVMDWIFQFWPGSATFIAVLRIFRSFRTLRVLRYLKTLKALITAIIVNIAQLFNVLMLQFLVVYCYAIIGMHAFGSIKESSTQNMGGHVSFSTFPNSLLLVFVLTTGENWPGIMTDCMLSPGDDPANPLCLYEDGSCGVQWAPIFFLSLQMINAWVLVNSFVGITMSSFSELLEDQNHVEEVESLIEEFTHIWSRYDPRGTGDVPFACILPIYRQVQSSQQNPWRRKLINAGHESVRIVFQGLEVKDNKVGFREVLSSVLLYCWDVKIPSNNRRLRRYLGVLESDRAPGVGSGRVPFDLVYSALNVQRLWRGKRTRRTLERAWPNPKVADVGESPQLSSHEEITTDKK</sequence>
<evidence type="ECO:0000256" key="2">
    <source>
        <dbReference type="ARBA" id="ARBA00022692"/>
    </source>
</evidence>
<dbReference type="OrthoDB" id="2181537at2759"/>
<dbReference type="PANTHER" id="PTHR10037:SF62">
    <property type="entry name" value="SODIUM CHANNEL PROTEIN 60E"/>
    <property type="match status" value="1"/>
</dbReference>
<evidence type="ECO:0000256" key="5">
    <source>
        <dbReference type="SAM" id="MobiDB-lite"/>
    </source>
</evidence>
<keyword evidence="2" id="KW-0812">Transmembrane</keyword>
<dbReference type="SUPFAM" id="SSF81324">
    <property type="entry name" value="Voltage-gated potassium channels"/>
    <property type="match status" value="4"/>
</dbReference>
<dbReference type="InterPro" id="IPR027359">
    <property type="entry name" value="Volt_channel_dom_sf"/>
</dbReference>
<feature type="domain" description="Ion transport" evidence="6">
    <location>
        <begin position="79"/>
        <end position="349"/>
    </location>
</feature>
<evidence type="ECO:0000256" key="1">
    <source>
        <dbReference type="ARBA" id="ARBA00004141"/>
    </source>
</evidence>
<dbReference type="GO" id="GO:0001518">
    <property type="term" value="C:voltage-gated sodium channel complex"/>
    <property type="evidence" value="ECO:0007669"/>
    <property type="project" value="TreeGrafter"/>
</dbReference>
<dbReference type="EMBL" id="KQ965810">
    <property type="protein sequence ID" value="KXS11005.1"/>
    <property type="molecule type" value="Genomic_DNA"/>
</dbReference>
<dbReference type="Proteomes" id="UP000070544">
    <property type="component" value="Unassembled WGS sequence"/>
</dbReference>
<evidence type="ECO:0000259" key="6">
    <source>
        <dbReference type="Pfam" id="PF00520"/>
    </source>
</evidence>
<feature type="region of interest" description="Disordered" evidence="5">
    <location>
        <begin position="1442"/>
        <end position="1463"/>
    </location>
</feature>
<dbReference type="Gene3D" id="1.10.287.70">
    <property type="match status" value="4"/>
</dbReference>